<dbReference type="Gene3D" id="1.20.1260.10">
    <property type="match status" value="1"/>
</dbReference>
<dbReference type="InterPro" id="IPR012347">
    <property type="entry name" value="Ferritin-like"/>
</dbReference>
<name>A0A7C1VYN6_9GAMM</name>
<evidence type="ECO:0008006" key="2">
    <source>
        <dbReference type="Google" id="ProtNLM"/>
    </source>
</evidence>
<sequence length="153" mass="17711">MLNASEQSVIHELKTICADGHRFYDMTARIVVSSEIRLLFHEMAHVRADIVNDINERFPKLEDTMPCSTSLALSMRSNYKLTHGMCDETIHKDCLADLEAMETWSLAILKVNVRNIRDRRMSSYLAGHLANIQLSQDRFSRFTTDDRRHRRSG</sequence>
<organism evidence="1">
    <name type="scientific">Methylophaga aminisulfidivorans</name>
    <dbReference type="NCBI Taxonomy" id="230105"/>
    <lineage>
        <taxon>Bacteria</taxon>
        <taxon>Pseudomonadati</taxon>
        <taxon>Pseudomonadota</taxon>
        <taxon>Gammaproteobacteria</taxon>
        <taxon>Thiotrichales</taxon>
        <taxon>Piscirickettsiaceae</taxon>
        <taxon>Methylophaga</taxon>
    </lineage>
</organism>
<dbReference type="AlphaFoldDB" id="A0A7C1VYN6"/>
<evidence type="ECO:0000313" key="1">
    <source>
        <dbReference type="EMBL" id="HEC75399.1"/>
    </source>
</evidence>
<gene>
    <name evidence="1" type="ORF">ENI26_13695</name>
</gene>
<dbReference type="EMBL" id="DRHY01000318">
    <property type="protein sequence ID" value="HEC75399.1"/>
    <property type="molecule type" value="Genomic_DNA"/>
</dbReference>
<proteinExistence type="predicted"/>
<protein>
    <recommendedName>
        <fullName evidence="2">DUF2383 domain-containing protein</fullName>
    </recommendedName>
</protein>
<reference evidence="1" key="1">
    <citation type="journal article" date="2020" name="mSystems">
        <title>Genome- and Community-Level Interaction Insights into Carbon Utilization and Element Cycling Functions of Hydrothermarchaeota in Hydrothermal Sediment.</title>
        <authorList>
            <person name="Zhou Z."/>
            <person name="Liu Y."/>
            <person name="Xu W."/>
            <person name="Pan J."/>
            <person name="Luo Z.H."/>
            <person name="Li M."/>
        </authorList>
    </citation>
    <scope>NUCLEOTIDE SEQUENCE [LARGE SCALE GENOMIC DNA]</scope>
    <source>
        <strain evidence="1">HyVt-380</strain>
    </source>
</reference>
<dbReference type="Proteomes" id="UP000886384">
    <property type="component" value="Unassembled WGS sequence"/>
</dbReference>
<accession>A0A7C1VYN6</accession>
<comment type="caution">
    <text evidence="1">The sequence shown here is derived from an EMBL/GenBank/DDBJ whole genome shotgun (WGS) entry which is preliminary data.</text>
</comment>